<dbReference type="InterPro" id="IPR021297">
    <property type="entry name" value="YlqD"/>
</dbReference>
<dbReference type="Proteomes" id="UP000095209">
    <property type="component" value="Unassembled WGS sequence"/>
</dbReference>
<evidence type="ECO:0000313" key="1">
    <source>
        <dbReference type="EMBL" id="OEH91238.1"/>
    </source>
</evidence>
<name>A0A1E5LAX9_9BACI</name>
<evidence type="ECO:0008006" key="3">
    <source>
        <dbReference type="Google" id="ProtNLM"/>
    </source>
</evidence>
<reference evidence="1 2" key="1">
    <citation type="submission" date="2016-08" db="EMBL/GenBank/DDBJ databases">
        <title>Genome of Bacillus solimangrovi GH2-4.</title>
        <authorList>
            <person name="Lim S."/>
            <person name="Kim B.-C."/>
        </authorList>
    </citation>
    <scope>NUCLEOTIDE SEQUENCE [LARGE SCALE GENOMIC DNA]</scope>
    <source>
        <strain evidence="1 2">GH2-4</strain>
    </source>
</reference>
<dbReference type="EMBL" id="MJEH01000063">
    <property type="protein sequence ID" value="OEH91238.1"/>
    <property type="molecule type" value="Genomic_DNA"/>
</dbReference>
<comment type="caution">
    <text evidence="1">The sequence shown here is derived from an EMBL/GenBank/DDBJ whole genome shotgun (WGS) entry which is preliminary data.</text>
</comment>
<accession>A0A1E5LAX9</accession>
<protein>
    <recommendedName>
        <fullName evidence="3">YlqD protein</fullName>
    </recommendedName>
</protein>
<sequence>MKIIKSVSVNYVLTENMKSELLRKYQTQSAIHERACEQLLFEEKKLARKYKNQKNTVVEKISEELKERKASINNIIFKREQLNKLEIGSEIQVKDVDSIVEVNEGDNWDELMHNETIVIKDGIVQEIRCTGGVNE</sequence>
<keyword evidence="2" id="KW-1185">Reference proteome</keyword>
<dbReference type="STRING" id="1305675.BFG57_06365"/>
<evidence type="ECO:0000313" key="2">
    <source>
        <dbReference type="Proteomes" id="UP000095209"/>
    </source>
</evidence>
<dbReference type="OrthoDB" id="2375961at2"/>
<gene>
    <name evidence="1" type="ORF">BFG57_06365</name>
</gene>
<dbReference type="RefSeq" id="WP_069718754.1">
    <property type="nucleotide sequence ID" value="NZ_MJEH01000063.1"/>
</dbReference>
<organism evidence="1 2">
    <name type="scientific">Bacillus solimangrovi</name>
    <dbReference type="NCBI Taxonomy" id="1305675"/>
    <lineage>
        <taxon>Bacteria</taxon>
        <taxon>Bacillati</taxon>
        <taxon>Bacillota</taxon>
        <taxon>Bacilli</taxon>
        <taxon>Bacillales</taxon>
        <taxon>Bacillaceae</taxon>
        <taxon>Bacillus</taxon>
    </lineage>
</organism>
<dbReference type="AlphaFoldDB" id="A0A1E5LAX9"/>
<dbReference type="Pfam" id="PF11068">
    <property type="entry name" value="YlqD"/>
    <property type="match status" value="1"/>
</dbReference>
<dbReference type="Gene3D" id="6.10.140.1110">
    <property type="match status" value="1"/>
</dbReference>
<proteinExistence type="predicted"/>